<feature type="region of interest" description="Disordered" evidence="1">
    <location>
        <begin position="29"/>
        <end position="49"/>
    </location>
</feature>
<comment type="caution">
    <text evidence="2">The sequence shown here is derived from an EMBL/GenBank/DDBJ whole genome shotgun (WGS) entry which is preliminary data.</text>
</comment>
<dbReference type="Proteomes" id="UP001066276">
    <property type="component" value="Chromosome 3_2"/>
</dbReference>
<evidence type="ECO:0000313" key="3">
    <source>
        <dbReference type="Proteomes" id="UP001066276"/>
    </source>
</evidence>
<reference evidence="2" key="1">
    <citation type="journal article" date="2022" name="bioRxiv">
        <title>Sequencing and chromosome-scale assembly of the giantPleurodeles waltlgenome.</title>
        <authorList>
            <person name="Brown T."/>
            <person name="Elewa A."/>
            <person name="Iarovenko S."/>
            <person name="Subramanian E."/>
            <person name="Araus A.J."/>
            <person name="Petzold A."/>
            <person name="Susuki M."/>
            <person name="Suzuki K.-i.T."/>
            <person name="Hayashi T."/>
            <person name="Toyoda A."/>
            <person name="Oliveira C."/>
            <person name="Osipova E."/>
            <person name="Leigh N.D."/>
            <person name="Simon A."/>
            <person name="Yun M.H."/>
        </authorList>
    </citation>
    <scope>NUCLEOTIDE SEQUENCE</scope>
    <source>
        <strain evidence="2">20211129_DDA</strain>
        <tissue evidence="2">Liver</tissue>
    </source>
</reference>
<protein>
    <submittedName>
        <fullName evidence="2">Uncharacterized protein</fullName>
    </submittedName>
</protein>
<organism evidence="2 3">
    <name type="scientific">Pleurodeles waltl</name>
    <name type="common">Iberian ribbed newt</name>
    <dbReference type="NCBI Taxonomy" id="8319"/>
    <lineage>
        <taxon>Eukaryota</taxon>
        <taxon>Metazoa</taxon>
        <taxon>Chordata</taxon>
        <taxon>Craniata</taxon>
        <taxon>Vertebrata</taxon>
        <taxon>Euteleostomi</taxon>
        <taxon>Amphibia</taxon>
        <taxon>Batrachia</taxon>
        <taxon>Caudata</taxon>
        <taxon>Salamandroidea</taxon>
        <taxon>Salamandridae</taxon>
        <taxon>Pleurodelinae</taxon>
        <taxon>Pleurodeles</taxon>
    </lineage>
</organism>
<accession>A0AAV7TYK9</accession>
<proteinExistence type="predicted"/>
<keyword evidence="3" id="KW-1185">Reference proteome</keyword>
<dbReference type="AlphaFoldDB" id="A0AAV7TYK9"/>
<gene>
    <name evidence="2" type="ORF">NDU88_006534</name>
</gene>
<evidence type="ECO:0000313" key="2">
    <source>
        <dbReference type="EMBL" id="KAJ1181326.1"/>
    </source>
</evidence>
<evidence type="ECO:0000256" key="1">
    <source>
        <dbReference type="SAM" id="MobiDB-lite"/>
    </source>
</evidence>
<sequence length="125" mass="13844">MPGGWSSHKNAGKPARQLLFSEALLQLKGVPPPTVTQPSATHQEMADPAQEPTMDCILQEISAAARRLEGMVSPMVSMVAEMKSIRMEIASFQTRFTIFEPPLEFQRAHRLGPRRTGTDTRPDQS</sequence>
<name>A0AAV7TYK9_PLEWA</name>
<dbReference type="EMBL" id="JANPWB010000006">
    <property type="protein sequence ID" value="KAJ1181326.1"/>
    <property type="molecule type" value="Genomic_DNA"/>
</dbReference>